<proteinExistence type="predicted"/>
<feature type="signal peptide" evidence="1">
    <location>
        <begin position="1"/>
        <end position="21"/>
    </location>
</feature>
<evidence type="ECO:0000313" key="3">
    <source>
        <dbReference type="EMBL" id="MFB9643969.1"/>
    </source>
</evidence>
<dbReference type="EMBL" id="JBHMBL010000004">
    <property type="protein sequence ID" value="MFB9643969.1"/>
    <property type="molecule type" value="Genomic_DNA"/>
</dbReference>
<name>A0ABV5SUF5_9MICO</name>
<accession>A0ABV5SUF5</accession>
<dbReference type="Gene3D" id="1.20.1260.10">
    <property type="match status" value="1"/>
</dbReference>
<gene>
    <name evidence="3" type="ORF">ACFFQV_16885</name>
</gene>
<protein>
    <submittedName>
        <fullName evidence="3">DUF305 domain-containing protein</fullName>
    </submittedName>
</protein>
<dbReference type="PANTHER" id="PTHR36933">
    <property type="entry name" value="SLL0788 PROTEIN"/>
    <property type="match status" value="1"/>
</dbReference>
<evidence type="ECO:0000259" key="2">
    <source>
        <dbReference type="Pfam" id="PF03713"/>
    </source>
</evidence>
<dbReference type="Proteomes" id="UP001589667">
    <property type="component" value="Unassembled WGS sequence"/>
</dbReference>
<dbReference type="Pfam" id="PF03713">
    <property type="entry name" value="DUF305"/>
    <property type="match status" value="1"/>
</dbReference>
<keyword evidence="4" id="KW-1185">Reference proteome</keyword>
<evidence type="ECO:0000256" key="1">
    <source>
        <dbReference type="SAM" id="SignalP"/>
    </source>
</evidence>
<dbReference type="InterPro" id="IPR012347">
    <property type="entry name" value="Ferritin-like"/>
</dbReference>
<dbReference type="RefSeq" id="WP_157424426.1">
    <property type="nucleotide sequence ID" value="NZ_BAAANI010000005.1"/>
</dbReference>
<dbReference type="PANTHER" id="PTHR36933:SF1">
    <property type="entry name" value="SLL0788 PROTEIN"/>
    <property type="match status" value="1"/>
</dbReference>
<feature type="domain" description="DUF305" evidence="2">
    <location>
        <begin position="51"/>
        <end position="197"/>
    </location>
</feature>
<keyword evidence="1" id="KW-0732">Signal</keyword>
<evidence type="ECO:0000313" key="4">
    <source>
        <dbReference type="Proteomes" id="UP001589667"/>
    </source>
</evidence>
<dbReference type="InterPro" id="IPR005183">
    <property type="entry name" value="DUF305_CopM-like"/>
</dbReference>
<dbReference type="PROSITE" id="PS51257">
    <property type="entry name" value="PROKAR_LIPOPROTEIN"/>
    <property type="match status" value="1"/>
</dbReference>
<feature type="chain" id="PRO_5047459344" evidence="1">
    <location>
        <begin position="22"/>
        <end position="200"/>
    </location>
</feature>
<reference evidence="3 4" key="1">
    <citation type="submission" date="2024-09" db="EMBL/GenBank/DDBJ databases">
        <authorList>
            <person name="Sun Q."/>
            <person name="Mori K."/>
        </authorList>
    </citation>
    <scope>NUCLEOTIDE SEQUENCE [LARGE SCALE GENOMIC DNA]</scope>
    <source>
        <strain evidence="3 4">JCM 14321</strain>
    </source>
</reference>
<sequence>MLTARTTLTAATALVAALTLAGCTATQQNETENAPAASASPTAEAVFNDADVTFAQMMIPHHEQAIEMSDSLLEKDGVDEQVRELAEQIKDAQQPEIDQMTDWLDEWGADESMGPAGHDMGAMGDGMMSGEDMGRLDDATGAEASALFLEQMIMHHEGAIDMAEVEVENGENPDAVALAEQIIEDQTNEIAEMQDLLAAL</sequence>
<organism evidence="3 4">
    <name type="scientific">Agromyces lapidis</name>
    <dbReference type="NCBI Taxonomy" id="279574"/>
    <lineage>
        <taxon>Bacteria</taxon>
        <taxon>Bacillati</taxon>
        <taxon>Actinomycetota</taxon>
        <taxon>Actinomycetes</taxon>
        <taxon>Micrococcales</taxon>
        <taxon>Microbacteriaceae</taxon>
        <taxon>Agromyces</taxon>
    </lineage>
</organism>
<comment type="caution">
    <text evidence="3">The sequence shown here is derived from an EMBL/GenBank/DDBJ whole genome shotgun (WGS) entry which is preliminary data.</text>
</comment>